<dbReference type="AlphaFoldDB" id="A0A6A6HXS4"/>
<name>A0A6A6HXS4_9PLEO</name>
<dbReference type="RefSeq" id="XP_033677536.1">
    <property type="nucleotide sequence ID" value="XM_033819608.1"/>
</dbReference>
<evidence type="ECO:0000313" key="2">
    <source>
        <dbReference type="EMBL" id="KAF2242532.1"/>
    </source>
</evidence>
<keyword evidence="3" id="KW-1185">Reference proteome</keyword>
<dbReference type="EMBL" id="ML987207">
    <property type="protein sequence ID" value="KAF2242532.1"/>
    <property type="molecule type" value="Genomic_DNA"/>
</dbReference>
<feature type="compositionally biased region" description="Pro residues" evidence="1">
    <location>
        <begin position="24"/>
        <end position="36"/>
    </location>
</feature>
<protein>
    <submittedName>
        <fullName evidence="2">Uncharacterized protein</fullName>
    </submittedName>
</protein>
<dbReference type="OrthoDB" id="5392974at2759"/>
<sequence length="428" mass="46808">MDQGPERDPKPPTRLKPPVNGPDLAPPYLTPTPLFPAPAQARKGPTTKVHKVECWVFDGASPVTASEGGTFTRDQITDWLKAPSPTTQSAVKPAAGLRLVCWEQQDSMKWPFDKATCEAIQDALGLPKASSYLNLPKSGACGKYLGIPGQPIFIYHRSNNNGTISTVLKYDSAANITTGYALLGPRISLEDLCTKLRSQFPAFAHPLLVSAVLLELTATDLMRELYHINRLLTASEYKTQSGDWEIKDSLANADPNAAPKPAALVLPPAPGEASWWHDAATAEMQNEPSYWKDMSREMQDCTDNHQLARILGFLGCRFAFMNAAVQCSLATVEFTLQEIGLMNDYVAPANRRRLRGVMNGAALRDRAELLQSNLRHMAVFAAIGPRMQTQQTVVSALALVLIVRHGFFTWEGLAGQLLTESLRGLTAV</sequence>
<evidence type="ECO:0000256" key="1">
    <source>
        <dbReference type="SAM" id="MobiDB-lite"/>
    </source>
</evidence>
<reference evidence="2" key="1">
    <citation type="journal article" date="2020" name="Stud. Mycol.">
        <title>101 Dothideomycetes genomes: a test case for predicting lifestyles and emergence of pathogens.</title>
        <authorList>
            <person name="Haridas S."/>
            <person name="Albert R."/>
            <person name="Binder M."/>
            <person name="Bloem J."/>
            <person name="Labutti K."/>
            <person name="Salamov A."/>
            <person name="Andreopoulos B."/>
            <person name="Baker S."/>
            <person name="Barry K."/>
            <person name="Bills G."/>
            <person name="Bluhm B."/>
            <person name="Cannon C."/>
            <person name="Castanera R."/>
            <person name="Culley D."/>
            <person name="Daum C."/>
            <person name="Ezra D."/>
            <person name="Gonzalez J."/>
            <person name="Henrissat B."/>
            <person name="Kuo A."/>
            <person name="Liang C."/>
            <person name="Lipzen A."/>
            <person name="Lutzoni F."/>
            <person name="Magnuson J."/>
            <person name="Mondo S."/>
            <person name="Nolan M."/>
            <person name="Ohm R."/>
            <person name="Pangilinan J."/>
            <person name="Park H.-J."/>
            <person name="Ramirez L."/>
            <person name="Alfaro M."/>
            <person name="Sun H."/>
            <person name="Tritt A."/>
            <person name="Yoshinaga Y."/>
            <person name="Zwiers L.-H."/>
            <person name="Turgeon B."/>
            <person name="Goodwin S."/>
            <person name="Spatafora J."/>
            <person name="Crous P."/>
            <person name="Grigoriev I."/>
        </authorList>
    </citation>
    <scope>NUCLEOTIDE SEQUENCE</scope>
    <source>
        <strain evidence="2">CBS 122368</strain>
    </source>
</reference>
<gene>
    <name evidence="2" type="ORF">BU26DRAFT_128169</name>
</gene>
<dbReference type="Proteomes" id="UP000800094">
    <property type="component" value="Unassembled WGS sequence"/>
</dbReference>
<proteinExistence type="predicted"/>
<evidence type="ECO:0000313" key="3">
    <source>
        <dbReference type="Proteomes" id="UP000800094"/>
    </source>
</evidence>
<feature type="region of interest" description="Disordered" evidence="1">
    <location>
        <begin position="1"/>
        <end position="42"/>
    </location>
</feature>
<feature type="compositionally biased region" description="Basic and acidic residues" evidence="1">
    <location>
        <begin position="1"/>
        <end position="11"/>
    </location>
</feature>
<dbReference type="GeneID" id="54572938"/>
<organism evidence="2 3">
    <name type="scientific">Trematosphaeria pertusa</name>
    <dbReference type="NCBI Taxonomy" id="390896"/>
    <lineage>
        <taxon>Eukaryota</taxon>
        <taxon>Fungi</taxon>
        <taxon>Dikarya</taxon>
        <taxon>Ascomycota</taxon>
        <taxon>Pezizomycotina</taxon>
        <taxon>Dothideomycetes</taxon>
        <taxon>Pleosporomycetidae</taxon>
        <taxon>Pleosporales</taxon>
        <taxon>Massarineae</taxon>
        <taxon>Trematosphaeriaceae</taxon>
        <taxon>Trematosphaeria</taxon>
    </lineage>
</organism>
<accession>A0A6A6HXS4</accession>